<sequence length="311" mass="34686">MNLPPVLPDITPALVNPIRLDQDDLRHFKERGFIKLRSLLTPAAILQLRELADSQLRATPSGASAHGDGFSRLTHRVTQVGILERLYRQPAFTQVLTSLCGCRLIMSEAQSFELGVGRSGFAWHYDSLNFRYIRPQDPAFSLWLPLQPIRPERQGGGMAWVPLSRFSAQANFQFSRLLAEKLARGESIEDFSAHLRQTYCTPGLLTDSFEQQRIEEAFEPGDALLFSKYLWHRSSPLLAGDLERRQAVTLRLLDWRARLDPLLLDGETRSAGGLGMGLDGGPLNPVSYGSRFVDLQPGAPIRSSAHCGPIL</sequence>
<keyword evidence="2" id="KW-0560">Oxidoreductase</keyword>
<evidence type="ECO:0000256" key="1">
    <source>
        <dbReference type="ARBA" id="ARBA00001954"/>
    </source>
</evidence>
<keyword evidence="2" id="KW-0223">Dioxygenase</keyword>
<dbReference type="Pfam" id="PF05721">
    <property type="entry name" value="PhyH"/>
    <property type="match status" value="1"/>
</dbReference>
<dbReference type="Proteomes" id="UP000198982">
    <property type="component" value="Unassembled WGS sequence"/>
</dbReference>
<gene>
    <name evidence="2" type="ORF">SAMN05216178_3526</name>
</gene>
<dbReference type="Gene3D" id="2.60.120.620">
    <property type="entry name" value="q2cbj1_9rhob like domain"/>
    <property type="match status" value="1"/>
</dbReference>
<dbReference type="GO" id="GO:0005506">
    <property type="term" value="F:iron ion binding"/>
    <property type="evidence" value="ECO:0007669"/>
    <property type="project" value="UniProtKB-ARBA"/>
</dbReference>
<name>A0A1H4PXK5_9PSED</name>
<organism evidence="2 3">
    <name type="scientific">Pseudomonas saponiphila</name>
    <dbReference type="NCBI Taxonomy" id="556534"/>
    <lineage>
        <taxon>Bacteria</taxon>
        <taxon>Pseudomonadati</taxon>
        <taxon>Pseudomonadota</taxon>
        <taxon>Gammaproteobacteria</taxon>
        <taxon>Pseudomonadales</taxon>
        <taxon>Pseudomonadaceae</taxon>
        <taxon>Pseudomonas</taxon>
    </lineage>
</organism>
<keyword evidence="3" id="KW-1185">Reference proteome</keyword>
<dbReference type="PANTHER" id="PTHR20883">
    <property type="entry name" value="PHYTANOYL-COA DIOXYGENASE DOMAIN CONTAINING 1"/>
    <property type="match status" value="1"/>
</dbReference>
<evidence type="ECO:0000313" key="3">
    <source>
        <dbReference type="Proteomes" id="UP000198982"/>
    </source>
</evidence>
<dbReference type="InterPro" id="IPR008775">
    <property type="entry name" value="Phytyl_CoA_dOase-like"/>
</dbReference>
<evidence type="ECO:0000313" key="2">
    <source>
        <dbReference type="EMBL" id="SEC12113.1"/>
    </source>
</evidence>
<dbReference type="GO" id="GO:0016706">
    <property type="term" value="F:2-oxoglutarate-dependent dioxygenase activity"/>
    <property type="evidence" value="ECO:0007669"/>
    <property type="project" value="UniProtKB-ARBA"/>
</dbReference>
<protein>
    <submittedName>
        <fullName evidence="2">Phytanoyl-CoA dioxygenase (PhyH)</fullName>
    </submittedName>
</protein>
<dbReference type="SUPFAM" id="SSF51197">
    <property type="entry name" value="Clavaminate synthase-like"/>
    <property type="match status" value="1"/>
</dbReference>
<reference evidence="3" key="1">
    <citation type="submission" date="2016-10" db="EMBL/GenBank/DDBJ databases">
        <authorList>
            <person name="Varghese N."/>
            <person name="Submissions S."/>
        </authorList>
    </citation>
    <scope>NUCLEOTIDE SEQUENCE [LARGE SCALE GENOMIC DNA]</scope>
    <source>
        <strain evidence="3">DSM 9751</strain>
    </source>
</reference>
<dbReference type="AlphaFoldDB" id="A0A1H4PXK5"/>
<dbReference type="RefSeq" id="WP_092315549.1">
    <property type="nucleotide sequence ID" value="NZ_FNTJ01000001.1"/>
</dbReference>
<dbReference type="PANTHER" id="PTHR20883:SF48">
    <property type="entry name" value="ECTOINE DIOXYGENASE"/>
    <property type="match status" value="1"/>
</dbReference>
<accession>A0A1H4PXK5</accession>
<dbReference type="EMBL" id="FNTJ01000001">
    <property type="protein sequence ID" value="SEC12113.1"/>
    <property type="molecule type" value="Genomic_DNA"/>
</dbReference>
<proteinExistence type="predicted"/>
<comment type="cofactor">
    <cofactor evidence="1">
        <name>Fe(2+)</name>
        <dbReference type="ChEBI" id="CHEBI:29033"/>
    </cofactor>
</comment>